<evidence type="ECO:0000313" key="1">
    <source>
        <dbReference type="EMBL" id="QHT88992.1"/>
    </source>
</evidence>
<sequence length="34" mass="4483">MIIKYNRFLGEVWLWMIFWEWIRDTINEINIFYE</sequence>
<proteinExistence type="predicted"/>
<accession>A0A6C0I873</accession>
<organism evidence="1">
    <name type="scientific">viral metagenome</name>
    <dbReference type="NCBI Taxonomy" id="1070528"/>
    <lineage>
        <taxon>unclassified sequences</taxon>
        <taxon>metagenomes</taxon>
        <taxon>organismal metagenomes</taxon>
    </lineage>
</organism>
<dbReference type="AlphaFoldDB" id="A0A6C0I873"/>
<name>A0A6C0I873_9ZZZZ</name>
<reference evidence="1" key="1">
    <citation type="journal article" date="2020" name="Nature">
        <title>Giant virus diversity and host interactions through global metagenomics.</title>
        <authorList>
            <person name="Schulz F."/>
            <person name="Roux S."/>
            <person name="Paez-Espino D."/>
            <person name="Jungbluth S."/>
            <person name="Walsh D.A."/>
            <person name="Denef V.J."/>
            <person name="McMahon K.D."/>
            <person name="Konstantinidis K.T."/>
            <person name="Eloe-Fadrosh E.A."/>
            <person name="Kyrpides N.C."/>
            <person name="Woyke T."/>
        </authorList>
    </citation>
    <scope>NUCLEOTIDE SEQUENCE</scope>
    <source>
        <strain evidence="1">GVMAG-M-3300023184-51</strain>
    </source>
</reference>
<dbReference type="EMBL" id="MN740129">
    <property type="protein sequence ID" value="QHT88992.1"/>
    <property type="molecule type" value="Genomic_DNA"/>
</dbReference>
<protein>
    <submittedName>
        <fullName evidence="1">Uncharacterized protein</fullName>
    </submittedName>
</protein>